<organism evidence="1 2">
    <name type="scientific">Ancylostoma ceylanicum</name>
    <dbReference type="NCBI Taxonomy" id="53326"/>
    <lineage>
        <taxon>Eukaryota</taxon>
        <taxon>Metazoa</taxon>
        <taxon>Ecdysozoa</taxon>
        <taxon>Nematoda</taxon>
        <taxon>Chromadorea</taxon>
        <taxon>Rhabditida</taxon>
        <taxon>Rhabditina</taxon>
        <taxon>Rhabditomorpha</taxon>
        <taxon>Strongyloidea</taxon>
        <taxon>Ancylostomatidae</taxon>
        <taxon>Ancylostomatinae</taxon>
        <taxon>Ancylostoma</taxon>
    </lineage>
</organism>
<dbReference type="EMBL" id="JARK01001350">
    <property type="protein sequence ID" value="EYC24367.1"/>
    <property type="molecule type" value="Genomic_DNA"/>
</dbReference>
<keyword evidence="2" id="KW-1185">Reference proteome</keyword>
<dbReference type="AlphaFoldDB" id="A0A016VBE0"/>
<comment type="caution">
    <text evidence="1">The sequence shown here is derived from an EMBL/GenBank/DDBJ whole genome shotgun (WGS) entry which is preliminary data.</text>
</comment>
<evidence type="ECO:0000313" key="1">
    <source>
        <dbReference type="EMBL" id="EYC24367.1"/>
    </source>
</evidence>
<dbReference type="Proteomes" id="UP000024635">
    <property type="component" value="Unassembled WGS sequence"/>
</dbReference>
<accession>A0A016VBE0</accession>
<evidence type="ECO:0000313" key="2">
    <source>
        <dbReference type="Proteomes" id="UP000024635"/>
    </source>
</evidence>
<proteinExistence type="predicted"/>
<protein>
    <submittedName>
        <fullName evidence="1">Uncharacterized protein</fullName>
    </submittedName>
</protein>
<reference evidence="2" key="1">
    <citation type="journal article" date="2015" name="Nat. Genet.">
        <title>The genome and transcriptome of the zoonotic hookworm Ancylostoma ceylanicum identify infection-specific gene families.</title>
        <authorList>
            <person name="Schwarz E.M."/>
            <person name="Hu Y."/>
            <person name="Antoshechkin I."/>
            <person name="Miller M.M."/>
            <person name="Sternberg P.W."/>
            <person name="Aroian R.V."/>
        </authorList>
    </citation>
    <scope>NUCLEOTIDE SEQUENCE</scope>
    <source>
        <strain evidence="2">HY135</strain>
    </source>
</reference>
<sequence>MCAIRTIHTDHSYAPSTLTKERLRFLHFSRLSRSFIPAYELIDPKKTGIRGNLQCYDFSGWTLTTFWKRRKKKHWYQSLQGGGVME</sequence>
<gene>
    <name evidence="1" type="primary">Acey_s0014.g2469</name>
    <name evidence="1" type="ORF">Y032_0014g2469</name>
</gene>
<name>A0A016VBE0_9BILA</name>